<dbReference type="InterPro" id="IPR051677">
    <property type="entry name" value="AfsR-DnrI-RedD_regulator"/>
</dbReference>
<dbReference type="Gene3D" id="3.30.70.1230">
    <property type="entry name" value="Nucleotide cyclase"/>
    <property type="match status" value="1"/>
</dbReference>
<keyword evidence="2" id="KW-0804">Transcription</keyword>
<gene>
    <name evidence="5" type="ORF">GCM10010492_65700</name>
</gene>
<dbReference type="InterPro" id="IPR011990">
    <property type="entry name" value="TPR-like_helical_dom_sf"/>
</dbReference>
<name>A0ABN0UMR9_9PSEU</name>
<dbReference type="PANTHER" id="PTHR35807">
    <property type="entry name" value="TRANSCRIPTIONAL REGULATOR REDD-RELATED"/>
    <property type="match status" value="1"/>
</dbReference>
<dbReference type="InterPro" id="IPR029787">
    <property type="entry name" value="Nucleotide_cyclase"/>
</dbReference>
<protein>
    <recommendedName>
        <fullName evidence="4">Bacterial transcriptional activator domain-containing protein</fullName>
    </recommendedName>
</protein>
<evidence type="ECO:0000256" key="2">
    <source>
        <dbReference type="ARBA" id="ARBA00023163"/>
    </source>
</evidence>
<keyword evidence="6" id="KW-1185">Reference proteome</keyword>
<dbReference type="SMART" id="SM01043">
    <property type="entry name" value="BTAD"/>
    <property type="match status" value="1"/>
</dbReference>
<dbReference type="Pfam" id="PF13191">
    <property type="entry name" value="AAA_16"/>
    <property type="match status" value="1"/>
</dbReference>
<dbReference type="Gene3D" id="1.10.10.10">
    <property type="entry name" value="Winged helix-like DNA-binding domain superfamily/Winged helix DNA-binding domain"/>
    <property type="match status" value="1"/>
</dbReference>
<proteinExistence type="predicted"/>
<comment type="caution">
    <text evidence="5">The sequence shown here is derived from an EMBL/GenBank/DDBJ whole genome shotgun (WGS) entry which is preliminary data.</text>
</comment>
<dbReference type="InterPro" id="IPR041664">
    <property type="entry name" value="AAA_16"/>
</dbReference>
<dbReference type="EMBL" id="BAAABU010000024">
    <property type="protein sequence ID" value="GAA0255721.1"/>
    <property type="molecule type" value="Genomic_DNA"/>
</dbReference>
<sequence>MVDALWTGEDVPASARKVLQNAVWGLRGILAGTADASRSVDLQTRAPGYRLSADPDQIDLFRFRRLVAEGQAELAAGAPERAVRLLRDALALWRGPVLADLVESGVTWPELSLIQGSRYTAMEDLFEAELSCGNHYAVLGDLEALLDAEPFRERVCAQLMLALYRCGRQADALNVYSRLRTTMVDELGLEPGRELQELQQLILAQSPTLALPGRIAVVPPRAAPAAEVAPSRPQAVRVERATAVIFRAEAVGGFGGASSVDDMLAGLGSTIRAETAQLSGEVVASIGDFTVALFRGQGHAKRAVLAALAVRENAKRSDIGDHPPVRTAVASGETRPGEDPTGLPSVNGTLMLKCQSLLRFAAPGDILVCDDTRAATSAVASYTRVGDPDDGWRVRSRRAPIAASPATGHEPELDVLESLLDWVIRRARPHLVSVLGGPGSGKSEFLSAFQARISRDGADGPLAVRMPPFAGAWGLRACILAACCGIEPGDSPSVTREKLELTVRQWCGDKGRVGATVESLSLFLEPGDDGYRLEGRQEAAREWSSLVTRIAMDRPVVVFIDDLHTTDDALLDFIEGLADSVGAVPVMVIAAARPELLDRRADWGGGKLHGTMMTLDRKRREEDRLSRAVS</sequence>
<dbReference type="InterPro" id="IPR036388">
    <property type="entry name" value="WH-like_DNA-bd_sf"/>
</dbReference>
<evidence type="ECO:0000313" key="6">
    <source>
        <dbReference type="Proteomes" id="UP001500416"/>
    </source>
</evidence>
<dbReference type="CDD" id="cd15831">
    <property type="entry name" value="BTAD"/>
    <property type="match status" value="1"/>
</dbReference>
<dbReference type="SUPFAM" id="SSF55073">
    <property type="entry name" value="Nucleotide cyclase"/>
    <property type="match status" value="1"/>
</dbReference>
<evidence type="ECO:0000259" key="4">
    <source>
        <dbReference type="SMART" id="SM01043"/>
    </source>
</evidence>
<dbReference type="Gene3D" id="1.25.40.10">
    <property type="entry name" value="Tetratricopeptide repeat domain"/>
    <property type="match status" value="1"/>
</dbReference>
<evidence type="ECO:0000256" key="3">
    <source>
        <dbReference type="SAM" id="MobiDB-lite"/>
    </source>
</evidence>
<dbReference type="Proteomes" id="UP001500416">
    <property type="component" value="Unassembled WGS sequence"/>
</dbReference>
<dbReference type="Pfam" id="PF03704">
    <property type="entry name" value="BTAD"/>
    <property type="match status" value="1"/>
</dbReference>
<feature type="region of interest" description="Disordered" evidence="3">
    <location>
        <begin position="317"/>
        <end position="344"/>
    </location>
</feature>
<reference evidence="5 6" key="1">
    <citation type="journal article" date="2019" name="Int. J. Syst. Evol. Microbiol.">
        <title>The Global Catalogue of Microorganisms (GCM) 10K type strain sequencing project: providing services to taxonomists for standard genome sequencing and annotation.</title>
        <authorList>
            <consortium name="The Broad Institute Genomics Platform"/>
            <consortium name="The Broad Institute Genome Sequencing Center for Infectious Disease"/>
            <person name="Wu L."/>
            <person name="Ma J."/>
        </authorList>
    </citation>
    <scope>NUCLEOTIDE SEQUENCE [LARGE SCALE GENOMIC DNA]</scope>
    <source>
        <strain evidence="5 6">JCM 3380</strain>
    </source>
</reference>
<evidence type="ECO:0000313" key="5">
    <source>
        <dbReference type="EMBL" id="GAA0255721.1"/>
    </source>
</evidence>
<dbReference type="SUPFAM" id="SSF48452">
    <property type="entry name" value="TPR-like"/>
    <property type="match status" value="1"/>
</dbReference>
<dbReference type="PANTHER" id="PTHR35807:SF1">
    <property type="entry name" value="TRANSCRIPTIONAL REGULATOR REDD"/>
    <property type="match status" value="1"/>
</dbReference>
<keyword evidence="1" id="KW-0805">Transcription regulation</keyword>
<organism evidence="5 6">
    <name type="scientific">Saccharothrix mutabilis subsp. mutabilis</name>
    <dbReference type="NCBI Taxonomy" id="66855"/>
    <lineage>
        <taxon>Bacteria</taxon>
        <taxon>Bacillati</taxon>
        <taxon>Actinomycetota</taxon>
        <taxon>Actinomycetes</taxon>
        <taxon>Pseudonocardiales</taxon>
        <taxon>Pseudonocardiaceae</taxon>
        <taxon>Saccharothrix</taxon>
    </lineage>
</organism>
<evidence type="ECO:0000256" key="1">
    <source>
        <dbReference type="ARBA" id="ARBA00023015"/>
    </source>
</evidence>
<dbReference type="InterPro" id="IPR005158">
    <property type="entry name" value="BTAD"/>
</dbReference>
<feature type="domain" description="Bacterial transcriptional activator" evidence="4">
    <location>
        <begin position="58"/>
        <end position="203"/>
    </location>
</feature>
<dbReference type="InterPro" id="IPR027417">
    <property type="entry name" value="P-loop_NTPase"/>
</dbReference>
<dbReference type="SUPFAM" id="SSF52540">
    <property type="entry name" value="P-loop containing nucleoside triphosphate hydrolases"/>
    <property type="match status" value="1"/>
</dbReference>
<accession>A0ABN0UMR9</accession>